<dbReference type="PANTHER" id="PTHR35010:SF2">
    <property type="entry name" value="BLL4672 PROTEIN"/>
    <property type="match status" value="1"/>
</dbReference>
<keyword evidence="3" id="KW-1185">Reference proteome</keyword>
<dbReference type="EMBL" id="FUZP01000001">
    <property type="protein sequence ID" value="SKC39987.1"/>
    <property type="molecule type" value="Genomic_DNA"/>
</dbReference>
<dbReference type="Gene3D" id="1.10.260.40">
    <property type="entry name" value="lambda repressor-like DNA-binding domains"/>
    <property type="match status" value="1"/>
</dbReference>
<evidence type="ECO:0000259" key="1">
    <source>
        <dbReference type="PROSITE" id="PS50943"/>
    </source>
</evidence>
<proteinExistence type="predicted"/>
<evidence type="ECO:0000313" key="2">
    <source>
        <dbReference type="EMBL" id="SKC39987.1"/>
    </source>
</evidence>
<dbReference type="PANTHER" id="PTHR35010">
    <property type="entry name" value="BLL4672 PROTEIN-RELATED"/>
    <property type="match status" value="1"/>
</dbReference>
<dbReference type="PROSITE" id="PS50943">
    <property type="entry name" value="HTH_CROC1"/>
    <property type="match status" value="1"/>
</dbReference>
<organism evidence="2 3">
    <name type="scientific">Okibacterium fritillariae</name>
    <dbReference type="NCBI Taxonomy" id="123320"/>
    <lineage>
        <taxon>Bacteria</taxon>
        <taxon>Bacillati</taxon>
        <taxon>Actinomycetota</taxon>
        <taxon>Actinomycetes</taxon>
        <taxon>Micrococcales</taxon>
        <taxon>Microbacteriaceae</taxon>
        <taxon>Okibacterium</taxon>
    </lineage>
</organism>
<dbReference type="OrthoDB" id="3518652at2"/>
<dbReference type="InterPro" id="IPR001387">
    <property type="entry name" value="Cro/C1-type_HTH"/>
</dbReference>
<dbReference type="AlphaFoldDB" id="A0A1T5ILF7"/>
<gene>
    <name evidence="2" type="ORF">SAMN06309945_0597</name>
</gene>
<dbReference type="Gene3D" id="3.30.450.180">
    <property type="match status" value="1"/>
</dbReference>
<dbReference type="InterPro" id="IPR010982">
    <property type="entry name" value="Lambda_DNA-bd_dom_sf"/>
</dbReference>
<dbReference type="Proteomes" id="UP000190857">
    <property type="component" value="Unassembled WGS sequence"/>
</dbReference>
<dbReference type="SMART" id="SM00530">
    <property type="entry name" value="HTH_XRE"/>
    <property type="match status" value="1"/>
</dbReference>
<dbReference type="SUPFAM" id="SSF47413">
    <property type="entry name" value="lambda repressor-like DNA-binding domains"/>
    <property type="match status" value="1"/>
</dbReference>
<dbReference type="CDD" id="cd00093">
    <property type="entry name" value="HTH_XRE"/>
    <property type="match status" value="1"/>
</dbReference>
<dbReference type="InterPro" id="IPR041413">
    <property type="entry name" value="MLTR_LBD"/>
</dbReference>
<dbReference type="Pfam" id="PF17765">
    <property type="entry name" value="MLTR_LBD"/>
    <property type="match status" value="1"/>
</dbReference>
<dbReference type="GO" id="GO:0003677">
    <property type="term" value="F:DNA binding"/>
    <property type="evidence" value="ECO:0007669"/>
    <property type="project" value="InterPro"/>
</dbReference>
<evidence type="ECO:0000313" key="3">
    <source>
        <dbReference type="Proteomes" id="UP000190857"/>
    </source>
</evidence>
<protein>
    <submittedName>
        <fullName evidence="2">Helix-turn-helix domain-containing protein</fullName>
    </submittedName>
</protein>
<accession>A0A1T5ILF7</accession>
<name>A0A1T5ILF7_9MICO</name>
<feature type="domain" description="HTH cro/C1-type" evidence="1">
    <location>
        <begin position="34"/>
        <end position="81"/>
    </location>
</feature>
<dbReference type="STRING" id="123320.SAMN06309945_0597"/>
<dbReference type="Pfam" id="PF13560">
    <property type="entry name" value="HTH_31"/>
    <property type="match status" value="1"/>
</dbReference>
<sequence>MDRTALADFLRSRRAKLRPEDVGLSTGPRRRVEGLRRDEVAAVTGMSTDYYVRLEQARGPQPSEQMLAALARGLRLSTDERDYLFRMAGHSAPARTPLDTHVSPALLRVLDRLEGTPALILSSLGETLAQNRFGAALLGDHSRLTGFARSSVYRWFTDPHERDIYPAEDQDRQSRAQVSSLRVAYGAAGPHSRAAALLAELQRISPEFVEVWERHDVAARFSDHKTLLHPEVGAIELDCQALFTEDQSQTLLTLTAAPRSDAAQKLELLAVLGQQSFAPQG</sequence>
<dbReference type="RefSeq" id="WP_079726802.1">
    <property type="nucleotide sequence ID" value="NZ_FUZP01000001.1"/>
</dbReference>
<reference evidence="2 3" key="1">
    <citation type="submission" date="2017-02" db="EMBL/GenBank/DDBJ databases">
        <authorList>
            <person name="Peterson S.W."/>
        </authorList>
    </citation>
    <scope>NUCLEOTIDE SEQUENCE [LARGE SCALE GENOMIC DNA]</scope>
    <source>
        <strain evidence="2 3">VKM Ac-2059</strain>
    </source>
</reference>